<accession>A0ABT2QJ98</accession>
<sequence>MSLSLSDTTLGRLLVPLLSDTAYVPTRSAITATVIALGAVLAGSIAIGATGGAAVGIVLGTLLAGAIAAVDHDRLRGPLVGGGVLLATTATVLGLPAYLSSVGEQASAMILLAGVLITYGLASFRIDAVGNGAVSRAIAWVVRVGILLVPVTLVTAIVFLDVQQLIADPRFVGVFGGLLAPRSGSEGVLGLSVLLLLTLVSLWLIAAVVPPEDVFDQPFRDRYHTLVATSVRLATLLFGGGALAVIVAYVLSSELEVASGPIEPLLDAVVTSAVGRGLLLRLLLVAVVVTVLLRLLRAAGPSLVYGRPAWLPSGLLITAILVAVGLAGANPLIEMLAAFDTAPAGRLVDIAALLGAPTVAMGLVVLGVLTVGAALFTLPALAGLGLLPTYTAGPRLVLGGLLLTSIAMAVGDAPAVLVFATVVAAIIVWDVGEYGAELTADIGTTPARRDGELLHAGGSLFVGIAVVTLLVGVQRLLTSVEITDDVVLTVIGVGVITVIVVAVLLRE</sequence>
<feature type="transmembrane region" description="Helical" evidence="1">
    <location>
        <begin position="79"/>
        <end position="99"/>
    </location>
</feature>
<feature type="transmembrane region" description="Helical" evidence="1">
    <location>
        <begin position="486"/>
        <end position="505"/>
    </location>
</feature>
<feature type="transmembrane region" description="Helical" evidence="1">
    <location>
        <begin position="188"/>
        <end position="209"/>
    </location>
</feature>
<feature type="transmembrane region" description="Helical" evidence="1">
    <location>
        <begin position="278"/>
        <end position="296"/>
    </location>
</feature>
<feature type="transmembrane region" description="Helical" evidence="1">
    <location>
        <begin position="350"/>
        <end position="378"/>
    </location>
</feature>
<evidence type="ECO:0000256" key="1">
    <source>
        <dbReference type="SAM" id="Phobius"/>
    </source>
</evidence>
<feature type="transmembrane region" description="Helical" evidence="1">
    <location>
        <begin position="230"/>
        <end position="251"/>
    </location>
</feature>
<dbReference type="Pfam" id="PF24363">
    <property type="entry name" value="DUF7519"/>
    <property type="match status" value="1"/>
</dbReference>
<reference evidence="2 3" key="1">
    <citation type="submission" date="2022-09" db="EMBL/GenBank/DDBJ databases">
        <title>Enrichment on poylsaccharides allowed isolation of novel metabolic and taxonomic groups of Haloarchaea.</title>
        <authorList>
            <person name="Sorokin D.Y."/>
            <person name="Elcheninov A.G."/>
            <person name="Khizhniak T.V."/>
            <person name="Kolganova T.V."/>
            <person name="Kublanov I.V."/>
        </authorList>
    </citation>
    <scope>NUCLEOTIDE SEQUENCE [LARGE SCALE GENOMIC DNA]</scope>
    <source>
        <strain evidence="2 3">AArc-m2/3/4</strain>
    </source>
</reference>
<keyword evidence="1" id="KW-0812">Transmembrane</keyword>
<evidence type="ECO:0000313" key="3">
    <source>
        <dbReference type="Proteomes" id="UP001320972"/>
    </source>
</evidence>
<proteinExistence type="predicted"/>
<dbReference type="Proteomes" id="UP001320972">
    <property type="component" value="Unassembled WGS sequence"/>
</dbReference>
<feature type="transmembrane region" description="Helical" evidence="1">
    <location>
        <begin position="105"/>
        <end position="126"/>
    </location>
</feature>
<keyword evidence="1" id="KW-0472">Membrane</keyword>
<dbReference type="InterPro" id="IPR055941">
    <property type="entry name" value="DUF7519"/>
</dbReference>
<keyword evidence="1" id="KW-1133">Transmembrane helix</keyword>
<keyword evidence="3" id="KW-1185">Reference proteome</keyword>
<gene>
    <name evidence="2" type="ORF">OB955_20030</name>
</gene>
<organism evidence="2 3">
    <name type="scientific">Natronoglomus mannanivorans</name>
    <dbReference type="NCBI Taxonomy" id="2979990"/>
    <lineage>
        <taxon>Archaea</taxon>
        <taxon>Methanobacteriati</taxon>
        <taxon>Methanobacteriota</taxon>
        <taxon>Stenosarchaea group</taxon>
        <taxon>Halobacteria</taxon>
        <taxon>Halobacteriales</taxon>
        <taxon>Natrialbaceae</taxon>
        <taxon>Natronoglomus</taxon>
    </lineage>
</organism>
<feature type="transmembrane region" description="Helical" evidence="1">
    <location>
        <begin position="138"/>
        <end position="160"/>
    </location>
</feature>
<dbReference type="RefSeq" id="WP_338008882.1">
    <property type="nucleotide sequence ID" value="NZ_JAOPKB010000015.1"/>
</dbReference>
<feature type="transmembrane region" description="Helical" evidence="1">
    <location>
        <begin position="415"/>
        <end position="432"/>
    </location>
</feature>
<feature type="transmembrane region" description="Helical" evidence="1">
    <location>
        <begin position="34"/>
        <end position="67"/>
    </location>
</feature>
<dbReference type="EMBL" id="JAOPKB010000015">
    <property type="protein sequence ID" value="MCU4975003.1"/>
    <property type="molecule type" value="Genomic_DNA"/>
</dbReference>
<feature type="transmembrane region" description="Helical" evidence="1">
    <location>
        <begin position="308"/>
        <end position="330"/>
    </location>
</feature>
<evidence type="ECO:0000313" key="2">
    <source>
        <dbReference type="EMBL" id="MCU4975003.1"/>
    </source>
</evidence>
<protein>
    <submittedName>
        <fullName evidence="2">Uncharacterized protein</fullName>
    </submittedName>
</protein>
<name>A0ABT2QJ98_9EURY</name>
<feature type="transmembrane region" description="Helical" evidence="1">
    <location>
        <begin position="453"/>
        <end position="474"/>
    </location>
</feature>
<comment type="caution">
    <text evidence="2">The sequence shown here is derived from an EMBL/GenBank/DDBJ whole genome shotgun (WGS) entry which is preliminary data.</text>
</comment>